<dbReference type="SUPFAM" id="SSF47413">
    <property type="entry name" value="lambda repressor-like DNA-binding domains"/>
    <property type="match status" value="1"/>
</dbReference>
<feature type="compositionally biased region" description="Basic and acidic residues" evidence="2">
    <location>
        <begin position="129"/>
        <end position="140"/>
    </location>
</feature>
<dbReference type="InterPro" id="IPR010982">
    <property type="entry name" value="Lambda_DNA-bd_dom_sf"/>
</dbReference>
<keyword evidence="5" id="KW-1185">Reference proteome</keyword>
<evidence type="ECO:0000313" key="5">
    <source>
        <dbReference type="Proteomes" id="UP000250079"/>
    </source>
</evidence>
<dbReference type="AlphaFoldDB" id="A0A2Z2NUL3"/>
<feature type="compositionally biased region" description="Polar residues" evidence="2">
    <location>
        <begin position="142"/>
        <end position="157"/>
    </location>
</feature>
<dbReference type="KEGG" id="gai:IMCC3135_24380"/>
<feature type="domain" description="HTH cro/C1-type" evidence="3">
    <location>
        <begin position="30"/>
        <end position="84"/>
    </location>
</feature>
<dbReference type="PROSITE" id="PS50943">
    <property type="entry name" value="HTH_CROC1"/>
    <property type="match status" value="1"/>
</dbReference>
<dbReference type="CDD" id="cd00093">
    <property type="entry name" value="HTH_XRE"/>
    <property type="match status" value="1"/>
</dbReference>
<evidence type="ECO:0000256" key="1">
    <source>
        <dbReference type="ARBA" id="ARBA00023125"/>
    </source>
</evidence>
<accession>A0A2Z2NUL3</accession>
<dbReference type="InterPro" id="IPR001387">
    <property type="entry name" value="Cro/C1-type_HTH"/>
</dbReference>
<evidence type="ECO:0000259" key="3">
    <source>
        <dbReference type="PROSITE" id="PS50943"/>
    </source>
</evidence>
<feature type="region of interest" description="Disordered" evidence="2">
    <location>
        <begin position="103"/>
        <end position="157"/>
    </location>
</feature>
<dbReference type="RefSeq" id="WP_205737695.1">
    <property type="nucleotide sequence ID" value="NZ_CP018632.1"/>
</dbReference>
<dbReference type="InterPro" id="IPR050807">
    <property type="entry name" value="TransReg_Diox_bact_type"/>
</dbReference>
<evidence type="ECO:0000313" key="4">
    <source>
        <dbReference type="EMBL" id="ASJ74943.1"/>
    </source>
</evidence>
<protein>
    <submittedName>
        <fullName evidence="4">HTH-type transcriptional regulator DdrOC</fullName>
    </submittedName>
</protein>
<organism evidence="4 5">
    <name type="scientific">Granulosicoccus antarcticus IMCC3135</name>
    <dbReference type="NCBI Taxonomy" id="1192854"/>
    <lineage>
        <taxon>Bacteria</taxon>
        <taxon>Pseudomonadati</taxon>
        <taxon>Pseudomonadota</taxon>
        <taxon>Gammaproteobacteria</taxon>
        <taxon>Chromatiales</taxon>
        <taxon>Granulosicoccaceae</taxon>
        <taxon>Granulosicoccus</taxon>
    </lineage>
</organism>
<dbReference type="Proteomes" id="UP000250079">
    <property type="component" value="Chromosome"/>
</dbReference>
<name>A0A2Z2NUL3_9GAMM</name>
<keyword evidence="1" id="KW-0238">DNA-binding</keyword>
<evidence type="ECO:0000256" key="2">
    <source>
        <dbReference type="SAM" id="MobiDB-lite"/>
    </source>
</evidence>
<dbReference type="PANTHER" id="PTHR46797:SF1">
    <property type="entry name" value="METHYLPHOSPHONATE SYNTHASE"/>
    <property type="match status" value="1"/>
</dbReference>
<reference evidence="4 5" key="1">
    <citation type="submission" date="2016-12" db="EMBL/GenBank/DDBJ databases">
        <authorList>
            <person name="Song W.-J."/>
            <person name="Kurnit D.M."/>
        </authorList>
    </citation>
    <scope>NUCLEOTIDE SEQUENCE [LARGE SCALE GENOMIC DNA]</scope>
    <source>
        <strain evidence="4 5">IMCC3135</strain>
    </source>
</reference>
<dbReference type="GO" id="GO:0003700">
    <property type="term" value="F:DNA-binding transcription factor activity"/>
    <property type="evidence" value="ECO:0007669"/>
    <property type="project" value="TreeGrafter"/>
</dbReference>
<sequence>MITPEINPMVTPLLDELSTEDFLMVVGQRVRQQRARKSMSRKRLAEVSSVSERYLAQLESGQGNMSIALLRKVTSAIGISLGDLMSEEVTEACARKALADTRTELASSGSTPDCAKSLGAGSLGQKPEQNLRSRLPEEPVRNSASILGSSSAKIAEY</sequence>
<proteinExistence type="predicted"/>
<dbReference type="GO" id="GO:0005829">
    <property type="term" value="C:cytosol"/>
    <property type="evidence" value="ECO:0007669"/>
    <property type="project" value="TreeGrafter"/>
</dbReference>
<dbReference type="PANTHER" id="PTHR46797">
    <property type="entry name" value="HTH-TYPE TRANSCRIPTIONAL REGULATOR"/>
    <property type="match status" value="1"/>
</dbReference>
<gene>
    <name evidence="4" type="primary">ddrOC</name>
    <name evidence="4" type="ORF">IMCC3135_24380</name>
</gene>
<dbReference type="Gene3D" id="1.10.260.40">
    <property type="entry name" value="lambda repressor-like DNA-binding domains"/>
    <property type="match status" value="1"/>
</dbReference>
<dbReference type="Pfam" id="PF01381">
    <property type="entry name" value="HTH_3"/>
    <property type="match status" value="1"/>
</dbReference>
<dbReference type="SMART" id="SM00530">
    <property type="entry name" value="HTH_XRE"/>
    <property type="match status" value="1"/>
</dbReference>
<dbReference type="EMBL" id="CP018632">
    <property type="protein sequence ID" value="ASJ74943.1"/>
    <property type="molecule type" value="Genomic_DNA"/>
</dbReference>
<dbReference type="GO" id="GO:0003677">
    <property type="term" value="F:DNA binding"/>
    <property type="evidence" value="ECO:0007669"/>
    <property type="project" value="UniProtKB-KW"/>
</dbReference>